<dbReference type="SUPFAM" id="SSF46689">
    <property type="entry name" value="Homeodomain-like"/>
    <property type="match status" value="1"/>
</dbReference>
<dbReference type="Proteomes" id="UP000077098">
    <property type="component" value="Unassembled WGS sequence"/>
</dbReference>
<comment type="caution">
    <text evidence="1">The sequence shown here is derived from an EMBL/GenBank/DDBJ whole genome shotgun (WGS) entry which is preliminary data.</text>
</comment>
<evidence type="ECO:0000313" key="2">
    <source>
        <dbReference type="Proteomes" id="UP000077098"/>
    </source>
</evidence>
<organism evidence="1 2">
    <name type="scientific">Agrobacterium tumefaciens</name>
    <dbReference type="NCBI Taxonomy" id="358"/>
    <lineage>
        <taxon>Bacteria</taxon>
        <taxon>Pseudomonadati</taxon>
        <taxon>Pseudomonadota</taxon>
        <taxon>Alphaproteobacteria</taxon>
        <taxon>Hyphomicrobiales</taxon>
        <taxon>Rhizobiaceae</taxon>
        <taxon>Rhizobium/Agrobacterium group</taxon>
        <taxon>Agrobacterium</taxon>
        <taxon>Agrobacterium tumefaciens complex</taxon>
    </lineage>
</organism>
<sequence>MTRAFSDDLRSRVLAASRDGMSARSAAARFGIGISTAIAWIANARVGKLTPAKQGRRSGSRLDANEDFIIGMIEEEKDITLNEMVVRLREDRAVLMGRSALDVWLRKRGWTFKKRPHMHWSRSVLTY</sequence>
<accession>A0A176XHH3</accession>
<dbReference type="EMBL" id="LXPS01000007">
    <property type="protein sequence ID" value="OAE48271.1"/>
    <property type="molecule type" value="Genomic_DNA"/>
</dbReference>
<protein>
    <submittedName>
        <fullName evidence="1">Transposase</fullName>
    </submittedName>
</protein>
<name>A0A176XHH3_AGRTU</name>
<evidence type="ECO:0000313" key="1">
    <source>
        <dbReference type="EMBL" id="OAE48271.1"/>
    </source>
</evidence>
<reference evidence="1 2" key="1">
    <citation type="submission" date="2016-05" db="EMBL/GenBank/DDBJ databases">
        <authorList>
            <person name="Lavstsen T."/>
            <person name="Jespersen J.S."/>
        </authorList>
    </citation>
    <scope>NUCLEOTIDE SEQUENCE [LARGE SCALE GENOMIC DNA]</scope>
    <source>
        <strain evidence="1 2">KCJ1736</strain>
    </source>
</reference>
<gene>
    <name evidence="1" type="ORF">A7J57_23070</name>
</gene>
<dbReference type="AlphaFoldDB" id="A0A176XHH3"/>
<proteinExistence type="predicted"/>
<dbReference type="InterPro" id="IPR009057">
    <property type="entry name" value="Homeodomain-like_sf"/>
</dbReference>